<reference evidence="2" key="1">
    <citation type="submission" date="2022-10" db="EMBL/GenBank/DDBJ databases">
        <authorList>
            <person name="Chen Y."/>
            <person name="Dougan E. K."/>
            <person name="Chan C."/>
            <person name="Rhodes N."/>
            <person name="Thang M."/>
        </authorList>
    </citation>
    <scope>NUCLEOTIDE SEQUENCE</scope>
</reference>
<dbReference type="GO" id="GO:0044877">
    <property type="term" value="F:protein-containing complex binding"/>
    <property type="evidence" value="ECO:0007669"/>
    <property type="project" value="TreeGrafter"/>
</dbReference>
<proteinExistence type="predicted"/>
<evidence type="ECO:0000313" key="4">
    <source>
        <dbReference type="EMBL" id="CAL4797368.1"/>
    </source>
</evidence>
<evidence type="ECO:0000313" key="3">
    <source>
        <dbReference type="EMBL" id="CAL1163431.1"/>
    </source>
</evidence>
<dbReference type="Gene3D" id="3.40.50.720">
    <property type="entry name" value="NAD(P)-binding Rossmann-like Domain"/>
    <property type="match status" value="1"/>
</dbReference>
<dbReference type="Pfam" id="PF13460">
    <property type="entry name" value="NAD_binding_10"/>
    <property type="match status" value="1"/>
</dbReference>
<protein>
    <submittedName>
        <fullName evidence="4">NAD-dependent epimerase/dehydratase domain-containing protein</fullName>
    </submittedName>
</protein>
<reference evidence="3" key="2">
    <citation type="submission" date="2024-04" db="EMBL/GenBank/DDBJ databases">
        <authorList>
            <person name="Chen Y."/>
            <person name="Shah S."/>
            <person name="Dougan E. K."/>
            <person name="Thang M."/>
            <person name="Chan C."/>
        </authorList>
    </citation>
    <scope>NUCLEOTIDE SEQUENCE [LARGE SCALE GENOMIC DNA]</scope>
</reference>
<dbReference type="InterPro" id="IPR036291">
    <property type="entry name" value="NAD(P)-bd_dom_sf"/>
</dbReference>
<dbReference type="EMBL" id="CAMXCT020004712">
    <property type="protein sequence ID" value="CAL1163431.1"/>
    <property type="molecule type" value="Genomic_DNA"/>
</dbReference>
<dbReference type="EMBL" id="CAMXCT030004712">
    <property type="protein sequence ID" value="CAL4797368.1"/>
    <property type="molecule type" value="Genomic_DNA"/>
</dbReference>
<evidence type="ECO:0000313" key="2">
    <source>
        <dbReference type="EMBL" id="CAI4010056.1"/>
    </source>
</evidence>
<evidence type="ECO:0000313" key="5">
    <source>
        <dbReference type="Proteomes" id="UP001152797"/>
    </source>
</evidence>
<gene>
    <name evidence="2" type="ORF">C1SCF055_LOCUS35370</name>
</gene>
<evidence type="ECO:0000259" key="1">
    <source>
        <dbReference type="Pfam" id="PF13460"/>
    </source>
</evidence>
<dbReference type="SUPFAM" id="SSF51735">
    <property type="entry name" value="NAD(P)-binding Rossmann-fold domains"/>
    <property type="match status" value="1"/>
</dbReference>
<keyword evidence="5" id="KW-1185">Reference proteome</keyword>
<dbReference type="InterPro" id="IPR051207">
    <property type="entry name" value="ComplexI_NDUFA9_subunit"/>
</dbReference>
<comment type="caution">
    <text evidence="2">The sequence shown here is derived from an EMBL/GenBank/DDBJ whole genome shotgun (WGS) entry which is preliminary data.</text>
</comment>
<organism evidence="2">
    <name type="scientific">Cladocopium goreaui</name>
    <dbReference type="NCBI Taxonomy" id="2562237"/>
    <lineage>
        <taxon>Eukaryota</taxon>
        <taxon>Sar</taxon>
        <taxon>Alveolata</taxon>
        <taxon>Dinophyceae</taxon>
        <taxon>Suessiales</taxon>
        <taxon>Symbiodiniaceae</taxon>
        <taxon>Cladocopium</taxon>
    </lineage>
</organism>
<dbReference type="OrthoDB" id="275457at2759"/>
<dbReference type="EMBL" id="CAMXCT010004712">
    <property type="protein sequence ID" value="CAI4010056.1"/>
    <property type="molecule type" value="Genomic_DNA"/>
</dbReference>
<dbReference type="PANTHER" id="PTHR12126:SF11">
    <property type="entry name" value="NADH DEHYDROGENASE [UBIQUINONE] 1 ALPHA SUBCOMPLEX SUBUNIT 9, MITOCHONDRIAL"/>
    <property type="match status" value="1"/>
</dbReference>
<dbReference type="AlphaFoldDB" id="A0A9P1DH17"/>
<feature type="domain" description="NAD(P)-binding" evidence="1">
    <location>
        <begin position="9"/>
        <end position="157"/>
    </location>
</feature>
<dbReference type="PANTHER" id="PTHR12126">
    <property type="entry name" value="NADH-UBIQUINONE OXIDOREDUCTASE 39 KDA SUBUNIT-RELATED"/>
    <property type="match status" value="1"/>
</dbReference>
<name>A0A9P1DH17_9DINO</name>
<sequence>MAQKVAITGAFSYSGRYLAKLLLDQGHHVVNLSSRQAPIASAPLSASDVRRVQSFPLDFSDELRLGKALEGCSVLWCTYWIRFQRDGDTFAAAAQRCQKLFQLAKEAGVRRIVYTSHTHATVGSPFPYISGKARAVAALRESGVSYAVARPCGIFGDSPRESILMNNAAWVLRRSLLFLLAGDGMQRFQPIHVRDMAQLLLDLGRLGDARPCNEERDACGPDDPTALELFRHLATSVGAWSRVSAPGVLSTR</sequence>
<accession>A0A9P1DH17</accession>
<feature type="non-terminal residue" evidence="2">
    <location>
        <position position="252"/>
    </location>
</feature>
<dbReference type="InterPro" id="IPR016040">
    <property type="entry name" value="NAD(P)-bd_dom"/>
</dbReference>
<dbReference type="Proteomes" id="UP001152797">
    <property type="component" value="Unassembled WGS sequence"/>
</dbReference>